<dbReference type="Gene3D" id="1.20.5.3070">
    <property type="match status" value="1"/>
</dbReference>
<dbReference type="GO" id="GO:0050660">
    <property type="term" value="F:flavin adenine dinucleotide binding"/>
    <property type="evidence" value="ECO:0007669"/>
    <property type="project" value="InterPro"/>
</dbReference>
<dbReference type="EMBL" id="LR900352">
    <property type="protein sequence ID" value="CAD7245347.1"/>
    <property type="molecule type" value="Genomic_DNA"/>
</dbReference>
<evidence type="ECO:0000313" key="1">
    <source>
        <dbReference type="EMBL" id="CAD7245347.1"/>
    </source>
</evidence>
<dbReference type="Pfam" id="PF02511">
    <property type="entry name" value="Thy1"/>
    <property type="match status" value="1"/>
</dbReference>
<dbReference type="PANTHER" id="PTHR34934">
    <property type="entry name" value="FLAVIN-DEPENDENT THYMIDYLATE SYNTHASE"/>
    <property type="match status" value="1"/>
</dbReference>
<dbReference type="InterPro" id="IPR036098">
    <property type="entry name" value="Thymidylate_synthase_ThyX_sf"/>
</dbReference>
<dbReference type="GO" id="GO:0004799">
    <property type="term" value="F:thymidylate synthase activity"/>
    <property type="evidence" value="ECO:0007669"/>
    <property type="project" value="TreeGrafter"/>
</dbReference>
<reference evidence="1" key="1">
    <citation type="submission" date="2020-11" db="EMBL/GenBank/DDBJ databases">
        <authorList>
            <person name="Tran Van P."/>
        </authorList>
    </citation>
    <scope>NUCLEOTIDE SEQUENCE</scope>
</reference>
<gene>
    <name evidence="1" type="ORF">DSTB1V02_LOCUS5221</name>
</gene>
<dbReference type="InterPro" id="IPR003669">
    <property type="entry name" value="Thymidylate_synthase_ThyX"/>
</dbReference>
<sequence>MNVRLISKTEVSQEHLRALADESASAEFLAVLQEPEALMIYIARVSAPASQQKLEFRGLLEYCYQHGHWSVFEMIDATLEIQTSRAIAQQILRHRSFVFQEFSQRYAEARLGFEEVQARRQDLKNRQNSIDDMSQQDQDWFQEAQKEVSQRALVLYDEARRRGIAKEQARFLLPLSTRTRLYMKGSLRQWIHYVNLRAADGTQKEHQEIAIAARHVLAMEFPLLASVLGWD</sequence>
<dbReference type="Gene3D" id="3.30.1360.170">
    <property type="match status" value="1"/>
</dbReference>
<evidence type="ECO:0000313" key="2">
    <source>
        <dbReference type="Proteomes" id="UP000677054"/>
    </source>
</evidence>
<dbReference type="CDD" id="cd20175">
    <property type="entry name" value="ThyX"/>
    <property type="match status" value="1"/>
</dbReference>
<dbReference type="SUPFAM" id="SSF69796">
    <property type="entry name" value="Thymidylate synthase-complementing protein Thy1"/>
    <property type="match status" value="1"/>
</dbReference>
<name>A0A7R9A2L6_9CRUS</name>
<dbReference type="PANTHER" id="PTHR34934:SF1">
    <property type="entry name" value="FLAVIN-DEPENDENT THYMIDYLATE SYNTHASE"/>
    <property type="match status" value="1"/>
</dbReference>
<evidence type="ECO:0008006" key="3">
    <source>
        <dbReference type="Google" id="ProtNLM"/>
    </source>
</evidence>
<accession>A0A7R9A2L6</accession>
<dbReference type="EMBL" id="CAJPEV010000835">
    <property type="protein sequence ID" value="CAG0888950.1"/>
    <property type="molecule type" value="Genomic_DNA"/>
</dbReference>
<proteinExistence type="predicted"/>
<dbReference type="NCBIfam" id="TIGR02170">
    <property type="entry name" value="thyX"/>
    <property type="match status" value="1"/>
</dbReference>
<keyword evidence="2" id="KW-1185">Reference proteome</keyword>
<dbReference type="GO" id="GO:0050797">
    <property type="term" value="F:thymidylate synthase (FAD) activity"/>
    <property type="evidence" value="ECO:0007669"/>
    <property type="project" value="InterPro"/>
</dbReference>
<dbReference type="OrthoDB" id="10258298at2759"/>
<dbReference type="GO" id="GO:0006231">
    <property type="term" value="P:dTMP biosynthetic process"/>
    <property type="evidence" value="ECO:0007669"/>
    <property type="project" value="InterPro"/>
</dbReference>
<dbReference type="AlphaFoldDB" id="A0A7R9A2L6"/>
<dbReference type="Proteomes" id="UP000677054">
    <property type="component" value="Unassembled WGS sequence"/>
</dbReference>
<organism evidence="1">
    <name type="scientific">Darwinula stevensoni</name>
    <dbReference type="NCBI Taxonomy" id="69355"/>
    <lineage>
        <taxon>Eukaryota</taxon>
        <taxon>Metazoa</taxon>
        <taxon>Ecdysozoa</taxon>
        <taxon>Arthropoda</taxon>
        <taxon>Crustacea</taxon>
        <taxon>Oligostraca</taxon>
        <taxon>Ostracoda</taxon>
        <taxon>Podocopa</taxon>
        <taxon>Podocopida</taxon>
        <taxon>Darwinulocopina</taxon>
        <taxon>Darwinuloidea</taxon>
        <taxon>Darwinulidae</taxon>
        <taxon>Darwinula</taxon>
    </lineage>
</organism>
<protein>
    <recommendedName>
        <fullName evidence="3">Thymidylate synthase (FAD)</fullName>
    </recommendedName>
</protein>
<dbReference type="GO" id="GO:0070402">
    <property type="term" value="F:NADPH binding"/>
    <property type="evidence" value="ECO:0007669"/>
    <property type="project" value="TreeGrafter"/>
</dbReference>
<dbReference type="PROSITE" id="PS51331">
    <property type="entry name" value="THYX"/>
    <property type="match status" value="1"/>
</dbReference>